<dbReference type="PANTHER" id="PTHR39176:SF1">
    <property type="entry name" value="PERIPLASMIC PROTEIN"/>
    <property type="match status" value="1"/>
</dbReference>
<feature type="domain" description="Lysozyme inhibitor LprI-like N-terminal" evidence="2">
    <location>
        <begin position="35"/>
        <end position="126"/>
    </location>
</feature>
<protein>
    <recommendedName>
        <fullName evidence="2">Lysozyme inhibitor LprI-like N-terminal domain-containing protein</fullName>
    </recommendedName>
</protein>
<name>A0A1X1DFL2_9GAMM</name>
<dbReference type="RefSeq" id="WP_104956790.1">
    <property type="nucleotide sequence ID" value="NZ_CP026377.1"/>
</dbReference>
<evidence type="ECO:0000259" key="2">
    <source>
        <dbReference type="Pfam" id="PF07007"/>
    </source>
</evidence>
<gene>
    <name evidence="3" type="ORF">C2E15_07360</name>
</gene>
<evidence type="ECO:0000313" key="4">
    <source>
        <dbReference type="Proteomes" id="UP000238365"/>
    </source>
</evidence>
<proteinExistence type="predicted"/>
<dbReference type="OrthoDB" id="7340239at2"/>
<reference evidence="3 4" key="1">
    <citation type="submission" date="2018-01" db="EMBL/GenBank/DDBJ databases">
        <title>Complete and assembled Genome of Pantoea gaviniae DSM22758T.</title>
        <authorList>
            <person name="Stevens M.J.A."/>
            <person name="Zurfluh K."/>
            <person name="Stephan R."/>
        </authorList>
    </citation>
    <scope>NUCLEOTIDE SEQUENCE [LARGE SCALE GENOMIC DNA]</scope>
    <source>
        <strain evidence="3 4">DSM 22758</strain>
    </source>
</reference>
<organism evidence="3 4">
    <name type="scientific">Mixta gaviniae</name>
    <dbReference type="NCBI Taxonomy" id="665914"/>
    <lineage>
        <taxon>Bacteria</taxon>
        <taxon>Pseudomonadati</taxon>
        <taxon>Pseudomonadota</taxon>
        <taxon>Gammaproteobacteria</taxon>
        <taxon>Enterobacterales</taxon>
        <taxon>Erwiniaceae</taxon>
        <taxon>Mixta</taxon>
    </lineage>
</organism>
<evidence type="ECO:0000256" key="1">
    <source>
        <dbReference type="SAM" id="SignalP"/>
    </source>
</evidence>
<dbReference type="InterPro" id="IPR009739">
    <property type="entry name" value="LprI-like_N"/>
</dbReference>
<dbReference type="AlphaFoldDB" id="A0A1X1DFL2"/>
<sequence length="140" mass="16167">MKRLSLLLIPLLFPAMAQAQQPGERIDKQLQQCKMQANSTLDNAQCYQAATRQWDSELNTQYRLLIKDQPENVRQAIKTAQRSWLQYRDSYDAAIAAYYRQQQGTIWSLVAAESKMNIIRDKAIDLYRLRVSTQLAGEEG</sequence>
<keyword evidence="4" id="KW-1185">Reference proteome</keyword>
<dbReference type="EMBL" id="CP026377">
    <property type="protein sequence ID" value="AUX92914.1"/>
    <property type="molecule type" value="Genomic_DNA"/>
</dbReference>
<feature type="signal peptide" evidence="1">
    <location>
        <begin position="1"/>
        <end position="19"/>
    </location>
</feature>
<keyword evidence="1" id="KW-0732">Signal</keyword>
<feature type="chain" id="PRO_5013004525" description="Lysozyme inhibitor LprI-like N-terminal domain-containing protein" evidence="1">
    <location>
        <begin position="20"/>
        <end position="140"/>
    </location>
</feature>
<accession>A0A1X1DFL2</accession>
<dbReference type="Proteomes" id="UP000238365">
    <property type="component" value="Chromosome"/>
</dbReference>
<dbReference type="Pfam" id="PF07007">
    <property type="entry name" value="LprI"/>
    <property type="match status" value="1"/>
</dbReference>
<dbReference type="Gene3D" id="1.20.1270.180">
    <property type="match status" value="1"/>
</dbReference>
<dbReference type="PANTHER" id="PTHR39176">
    <property type="entry name" value="PERIPLASMIC PROTEIN-RELATED"/>
    <property type="match status" value="1"/>
</dbReference>
<evidence type="ECO:0000313" key="3">
    <source>
        <dbReference type="EMBL" id="AUX92914.1"/>
    </source>
</evidence>
<dbReference type="KEGG" id="pgz:C2E15_07360"/>